<dbReference type="InterPro" id="IPR027417">
    <property type="entry name" value="P-loop_NTPase"/>
</dbReference>
<dbReference type="PANTHER" id="PTHR42798:SF6">
    <property type="entry name" value="CELL DIVISION ATP-BINDING PROTEIN FTSE"/>
    <property type="match status" value="1"/>
</dbReference>
<dbReference type="InterPro" id="IPR017911">
    <property type="entry name" value="MacB-like_ATP-bd"/>
</dbReference>
<dbReference type="Gene3D" id="3.40.50.300">
    <property type="entry name" value="P-loop containing nucleotide triphosphate hydrolases"/>
    <property type="match status" value="1"/>
</dbReference>
<evidence type="ECO:0000313" key="7">
    <source>
        <dbReference type="Proteomes" id="UP001232445"/>
    </source>
</evidence>
<gene>
    <name evidence="6" type="ORF">J2S00_003971</name>
</gene>
<keyword evidence="2" id="KW-0813">Transport</keyword>
<evidence type="ECO:0000256" key="4">
    <source>
        <dbReference type="ARBA" id="ARBA00022840"/>
    </source>
</evidence>
<feature type="domain" description="ABC transporter" evidence="5">
    <location>
        <begin position="9"/>
        <end position="232"/>
    </location>
</feature>
<protein>
    <submittedName>
        <fullName evidence="6">ABC transport system ATP-binding protein</fullName>
    </submittedName>
</protein>
<dbReference type="PROSITE" id="PS50893">
    <property type="entry name" value="ABC_TRANSPORTER_2"/>
    <property type="match status" value="1"/>
</dbReference>
<dbReference type="GO" id="GO:0005524">
    <property type="term" value="F:ATP binding"/>
    <property type="evidence" value="ECO:0007669"/>
    <property type="project" value="UniProtKB-KW"/>
</dbReference>
<accession>A0ABU0CYA8</accession>
<evidence type="ECO:0000256" key="3">
    <source>
        <dbReference type="ARBA" id="ARBA00022741"/>
    </source>
</evidence>
<dbReference type="SUPFAM" id="SSF52540">
    <property type="entry name" value="P-loop containing nucleoside triphosphate hydrolases"/>
    <property type="match status" value="1"/>
</dbReference>
<organism evidence="6 7">
    <name type="scientific">Caldalkalibacillus uzonensis</name>
    <dbReference type="NCBI Taxonomy" id="353224"/>
    <lineage>
        <taxon>Bacteria</taxon>
        <taxon>Bacillati</taxon>
        <taxon>Bacillota</taxon>
        <taxon>Bacilli</taxon>
        <taxon>Bacillales</taxon>
        <taxon>Bacillaceae</taxon>
        <taxon>Caldalkalibacillus</taxon>
    </lineage>
</organism>
<dbReference type="PROSITE" id="PS00211">
    <property type="entry name" value="ABC_TRANSPORTER_1"/>
    <property type="match status" value="1"/>
</dbReference>
<dbReference type="SMART" id="SM00382">
    <property type="entry name" value="AAA"/>
    <property type="match status" value="1"/>
</dbReference>
<evidence type="ECO:0000256" key="1">
    <source>
        <dbReference type="ARBA" id="ARBA00005417"/>
    </source>
</evidence>
<dbReference type="Pfam" id="PF00005">
    <property type="entry name" value="ABC_tran"/>
    <property type="match status" value="1"/>
</dbReference>
<dbReference type="EMBL" id="JAUSUQ010000034">
    <property type="protein sequence ID" value="MDQ0341127.1"/>
    <property type="molecule type" value="Genomic_DNA"/>
</dbReference>
<keyword evidence="3" id="KW-0547">Nucleotide-binding</keyword>
<evidence type="ECO:0000313" key="6">
    <source>
        <dbReference type="EMBL" id="MDQ0341127.1"/>
    </source>
</evidence>
<keyword evidence="7" id="KW-1185">Reference proteome</keyword>
<dbReference type="InterPro" id="IPR017871">
    <property type="entry name" value="ABC_transporter-like_CS"/>
</dbReference>
<proteinExistence type="inferred from homology"/>
<comment type="caution">
    <text evidence="6">The sequence shown here is derived from an EMBL/GenBank/DDBJ whole genome shotgun (WGS) entry which is preliminary data.</text>
</comment>
<dbReference type="InterPro" id="IPR003593">
    <property type="entry name" value="AAA+_ATPase"/>
</dbReference>
<evidence type="ECO:0000259" key="5">
    <source>
        <dbReference type="PROSITE" id="PS50893"/>
    </source>
</evidence>
<name>A0ABU0CYA8_9BACI</name>
<evidence type="ECO:0000256" key="2">
    <source>
        <dbReference type="ARBA" id="ARBA00022448"/>
    </source>
</evidence>
<keyword evidence="4 6" id="KW-0067">ATP-binding</keyword>
<comment type="similarity">
    <text evidence="1">Belongs to the ABC transporter superfamily.</text>
</comment>
<sequence length="233" mass="25957">MEWKWLAMIQLINVGKRFKDGSEWFEALTDINLTIESGEFVSIMGPSGSGKSTLMNILGCLDRASAGTYLLNGINTSEADDVRLAAIRNQYIGFVFQQFHLLPRLTALQNVELPLIYAGVKKKIRLEKATQALESVGLGDRLHHLPNQLSGGQKQRVSIARAIVNDPHLILADEPTGALDTASGEQVMRIFQRLNEQGKTIILVTHDPEIAAHTRRHLLIRDGRLLEDRREAS</sequence>
<dbReference type="InterPro" id="IPR003439">
    <property type="entry name" value="ABC_transporter-like_ATP-bd"/>
</dbReference>
<dbReference type="CDD" id="cd03255">
    <property type="entry name" value="ABC_MJ0796_LolCDE_FtsE"/>
    <property type="match status" value="1"/>
</dbReference>
<dbReference type="PANTHER" id="PTHR42798">
    <property type="entry name" value="LIPOPROTEIN-RELEASING SYSTEM ATP-BINDING PROTEIN LOLD"/>
    <property type="match status" value="1"/>
</dbReference>
<reference evidence="6 7" key="1">
    <citation type="submission" date="2023-07" db="EMBL/GenBank/DDBJ databases">
        <title>Genomic Encyclopedia of Type Strains, Phase IV (KMG-IV): sequencing the most valuable type-strain genomes for metagenomic binning, comparative biology and taxonomic classification.</title>
        <authorList>
            <person name="Goeker M."/>
        </authorList>
    </citation>
    <scope>NUCLEOTIDE SEQUENCE [LARGE SCALE GENOMIC DNA]</scope>
    <source>
        <strain evidence="6 7">DSM 17740</strain>
    </source>
</reference>
<dbReference type="Proteomes" id="UP001232445">
    <property type="component" value="Unassembled WGS sequence"/>
</dbReference>